<dbReference type="AlphaFoldDB" id="A0A919CMZ3"/>
<evidence type="ECO:0000313" key="3">
    <source>
        <dbReference type="Proteomes" id="UP000644693"/>
    </source>
</evidence>
<dbReference type="RefSeq" id="WP_189478691.1">
    <property type="nucleotide sequence ID" value="NZ_BMYM01000004.1"/>
</dbReference>
<dbReference type="InterPro" id="IPR029024">
    <property type="entry name" value="TerB-like"/>
</dbReference>
<dbReference type="Pfam" id="PF05099">
    <property type="entry name" value="TerB"/>
    <property type="match status" value="1"/>
</dbReference>
<dbReference type="Gene3D" id="1.10.3680.10">
    <property type="entry name" value="TerB-like"/>
    <property type="match status" value="1"/>
</dbReference>
<reference evidence="2" key="2">
    <citation type="submission" date="2020-09" db="EMBL/GenBank/DDBJ databases">
        <authorList>
            <person name="Sun Q."/>
            <person name="Kim S."/>
        </authorList>
    </citation>
    <scope>NUCLEOTIDE SEQUENCE</scope>
    <source>
        <strain evidence="2">KCTC 23430</strain>
    </source>
</reference>
<proteinExistence type="predicted"/>
<keyword evidence="3" id="KW-1185">Reference proteome</keyword>
<dbReference type="InterPro" id="IPR007791">
    <property type="entry name" value="DjlA_N"/>
</dbReference>
<accession>A0A919CMZ3</accession>
<evidence type="ECO:0000259" key="1">
    <source>
        <dbReference type="Pfam" id="PF05099"/>
    </source>
</evidence>
<dbReference type="Proteomes" id="UP000644693">
    <property type="component" value="Unassembled WGS sequence"/>
</dbReference>
<feature type="domain" description="Co-chaperone DjlA N-terminal" evidence="1">
    <location>
        <begin position="29"/>
        <end position="138"/>
    </location>
</feature>
<dbReference type="EMBL" id="BMYM01000004">
    <property type="protein sequence ID" value="GHD39161.1"/>
    <property type="molecule type" value="Genomic_DNA"/>
</dbReference>
<organism evidence="2 3">
    <name type="scientific">Parahalioglobus pacificus</name>
    <dbReference type="NCBI Taxonomy" id="930806"/>
    <lineage>
        <taxon>Bacteria</taxon>
        <taxon>Pseudomonadati</taxon>
        <taxon>Pseudomonadota</taxon>
        <taxon>Gammaproteobacteria</taxon>
        <taxon>Cellvibrionales</taxon>
        <taxon>Halieaceae</taxon>
        <taxon>Parahalioglobus</taxon>
    </lineage>
</organism>
<reference evidence="2" key="1">
    <citation type="journal article" date="2014" name="Int. J. Syst. Evol. Microbiol.">
        <title>Complete genome sequence of Corynebacterium casei LMG S-19264T (=DSM 44701T), isolated from a smear-ripened cheese.</title>
        <authorList>
            <consortium name="US DOE Joint Genome Institute (JGI-PGF)"/>
            <person name="Walter F."/>
            <person name="Albersmeier A."/>
            <person name="Kalinowski J."/>
            <person name="Ruckert C."/>
        </authorList>
    </citation>
    <scope>NUCLEOTIDE SEQUENCE</scope>
    <source>
        <strain evidence="2">KCTC 23430</strain>
    </source>
</reference>
<dbReference type="SUPFAM" id="SSF158682">
    <property type="entry name" value="TerB-like"/>
    <property type="match status" value="1"/>
</dbReference>
<protein>
    <recommendedName>
        <fullName evidence="1">Co-chaperone DjlA N-terminal domain-containing protein</fullName>
    </recommendedName>
</protein>
<sequence length="143" mass="15581">MSLTELLNVRKLFGADQEEPGPEAYRELLVMVLARATDADAYTDPAEVETVQRVLQEHLGEDISAADVRVAAKSALYETAPLEQYISRVGARLPKPQRLQLVHALVEVVNADDKVASAEAAYFNKVCSALELSFADLAGLHSD</sequence>
<gene>
    <name evidence="2" type="ORF">GCM10007053_30430</name>
</gene>
<name>A0A919CMZ3_9GAMM</name>
<evidence type="ECO:0000313" key="2">
    <source>
        <dbReference type="EMBL" id="GHD39161.1"/>
    </source>
</evidence>
<comment type="caution">
    <text evidence="2">The sequence shown here is derived from an EMBL/GenBank/DDBJ whole genome shotgun (WGS) entry which is preliminary data.</text>
</comment>